<dbReference type="ExpressionAtlas" id="A0A5F8MQ21">
    <property type="expression patterns" value="baseline and differential"/>
</dbReference>
<evidence type="ECO:0000313" key="4">
    <source>
        <dbReference type="Proteomes" id="UP000000589"/>
    </source>
</evidence>
<gene>
    <name evidence="2 3" type="primary">Clstn3</name>
</gene>
<dbReference type="VEuPathDB" id="HostDB:ENSMUSG00000008153"/>
<reference evidence="2 4" key="1">
    <citation type="journal article" date="2009" name="PLoS Biol.">
        <title>Lineage-specific biology revealed by a finished genome assembly of the mouse.</title>
        <authorList>
            <consortium name="Mouse Genome Sequencing Consortium"/>
            <person name="Church D.M."/>
            <person name="Goodstadt L."/>
            <person name="Hillier L.W."/>
            <person name="Zody M.C."/>
            <person name="Goldstein S."/>
            <person name="She X."/>
            <person name="Bult C.J."/>
            <person name="Agarwala R."/>
            <person name="Cherry J.L."/>
            <person name="DiCuccio M."/>
            <person name="Hlavina W."/>
            <person name="Kapustin Y."/>
            <person name="Meric P."/>
            <person name="Maglott D."/>
            <person name="Birtle Z."/>
            <person name="Marques A.C."/>
            <person name="Graves T."/>
            <person name="Zhou S."/>
            <person name="Teague B."/>
            <person name="Potamousis K."/>
            <person name="Churas C."/>
            <person name="Place M."/>
            <person name="Herschleb J."/>
            <person name="Runnheim R."/>
            <person name="Forrest D."/>
            <person name="Amos-Landgraf J."/>
            <person name="Schwartz D.C."/>
            <person name="Cheng Z."/>
            <person name="Lindblad-Toh K."/>
            <person name="Eichler E.E."/>
            <person name="Ponting C.P."/>
        </authorList>
    </citation>
    <scope>NUCLEOTIDE SEQUENCE [LARGE SCALE GENOMIC DNA]</scope>
    <source>
        <strain evidence="2 4">C57BL/6J</strain>
    </source>
</reference>
<dbReference type="AGR" id="MGI:2178323"/>
<name>A0A5F8MQ21_MOUSE</name>
<evidence type="ECO:0000256" key="1">
    <source>
        <dbReference type="SAM" id="MobiDB-lite"/>
    </source>
</evidence>
<reference evidence="2 4" key="2">
    <citation type="journal article" date="2011" name="PLoS Biol.">
        <title>Modernizing reference genome assemblies.</title>
        <authorList>
            <person name="Church D.M."/>
            <person name="Schneider V.A."/>
            <person name="Graves T."/>
            <person name="Auger K."/>
            <person name="Cunningham F."/>
            <person name="Bouk N."/>
            <person name="Chen H.C."/>
            <person name="Agarwala R."/>
            <person name="McLaren W.M."/>
            <person name="Ritchie G.R."/>
            <person name="Albracht D."/>
            <person name="Kremitzki M."/>
            <person name="Rock S."/>
            <person name="Kotkiewicz H."/>
            <person name="Kremitzki C."/>
            <person name="Wollam A."/>
            <person name="Trani L."/>
            <person name="Fulton L."/>
            <person name="Fulton R."/>
            <person name="Matthews L."/>
            <person name="Whitehead S."/>
            <person name="Chow W."/>
            <person name="Torrance J."/>
            <person name="Dunn M."/>
            <person name="Harden G."/>
            <person name="Threadgold G."/>
            <person name="Wood J."/>
            <person name="Collins J."/>
            <person name="Heath P."/>
            <person name="Griffiths G."/>
            <person name="Pelan S."/>
            <person name="Grafham D."/>
            <person name="Eichler E.E."/>
            <person name="Weinstock G."/>
            <person name="Mardis E.R."/>
            <person name="Wilson R.K."/>
            <person name="Howe K."/>
            <person name="Flicek P."/>
            <person name="Hubbard T."/>
        </authorList>
    </citation>
    <scope>NUCLEOTIDE SEQUENCE [LARGE SCALE GENOMIC DNA]</scope>
    <source>
        <strain evidence="2 4">C57BL/6J</strain>
    </source>
</reference>
<dbReference type="AlphaFoldDB" id="A0A5F8MQ21"/>
<keyword evidence="4" id="KW-1185">Reference proteome</keyword>
<dbReference type="MGI" id="MGI:2178323">
    <property type="gene designation" value="Clstn3"/>
</dbReference>
<proteinExistence type="predicted"/>
<evidence type="ECO:0000313" key="3">
    <source>
        <dbReference type="MGI" id="MGI:2178323"/>
    </source>
</evidence>
<dbReference type="Antibodypedia" id="42025">
    <property type="antibodies" value="35 antibodies from 15 providers"/>
</dbReference>
<protein>
    <submittedName>
        <fullName evidence="2">Calsyntenin 3</fullName>
    </submittedName>
</protein>
<dbReference type="Ensembl" id="ENSMUST00000239139.2">
    <property type="protein sequence ID" value="ENSMUSP00000159191.2"/>
    <property type="gene ID" value="ENSMUSG00000008153.13"/>
</dbReference>
<dbReference type="GeneTree" id="ENSGT00950000183086"/>
<dbReference type="Proteomes" id="UP000000589">
    <property type="component" value="Chromosome 6"/>
</dbReference>
<accession>A0A5F8MQ21</accession>
<feature type="region of interest" description="Disordered" evidence="1">
    <location>
        <begin position="21"/>
        <end position="78"/>
    </location>
</feature>
<organism evidence="2 4">
    <name type="scientific">Mus musculus</name>
    <name type="common">Mouse</name>
    <dbReference type="NCBI Taxonomy" id="10090"/>
    <lineage>
        <taxon>Eukaryota</taxon>
        <taxon>Metazoa</taxon>
        <taxon>Chordata</taxon>
        <taxon>Craniata</taxon>
        <taxon>Vertebrata</taxon>
        <taxon>Euteleostomi</taxon>
        <taxon>Mammalia</taxon>
        <taxon>Eutheria</taxon>
        <taxon>Euarchontoglires</taxon>
        <taxon>Glires</taxon>
        <taxon>Rodentia</taxon>
        <taxon>Myomorpha</taxon>
        <taxon>Muroidea</taxon>
        <taxon>Muridae</taxon>
        <taxon>Murinae</taxon>
        <taxon>Mus</taxon>
        <taxon>Mus</taxon>
    </lineage>
</organism>
<reference evidence="2" key="4">
    <citation type="submission" date="2025-09" db="UniProtKB">
        <authorList>
            <consortium name="Ensembl"/>
        </authorList>
    </citation>
    <scope>IDENTIFICATION</scope>
    <source>
        <strain evidence="2">C57BL/6J</strain>
    </source>
</reference>
<feature type="compositionally biased region" description="Basic and acidic residues" evidence="1">
    <location>
        <begin position="65"/>
        <end position="78"/>
    </location>
</feature>
<evidence type="ECO:0000313" key="2">
    <source>
        <dbReference type="Ensembl" id="ENSMUSP00000159191.2"/>
    </source>
</evidence>
<dbReference type="Bgee" id="ENSMUSG00000008153">
    <property type="expression patterns" value="Expressed in primary visual cortex and 122 other cell types or tissues"/>
</dbReference>
<sequence>MWQLQGPCESAYALLSLTACESPCTPEPGHQNEASGWEAPECSGGSRETSGGDSAGTAALQDQEPQAHKEKGGVTEQE</sequence>
<reference evidence="2" key="3">
    <citation type="submission" date="2025-08" db="UniProtKB">
        <authorList>
            <consortium name="Ensembl"/>
        </authorList>
    </citation>
    <scope>IDENTIFICATION</scope>
    <source>
        <strain evidence="2">C57BL/6J</strain>
    </source>
</reference>